<dbReference type="GO" id="GO:0006508">
    <property type="term" value="P:proteolysis"/>
    <property type="evidence" value="ECO:0007669"/>
    <property type="project" value="UniProtKB-KW"/>
</dbReference>
<dbReference type="GO" id="GO:0000723">
    <property type="term" value="P:telomere maintenance"/>
    <property type="evidence" value="ECO:0007669"/>
    <property type="project" value="InterPro"/>
</dbReference>
<organism evidence="7">
    <name type="scientific">Zea mays</name>
    <name type="common">Maize</name>
    <dbReference type="NCBI Taxonomy" id="4577"/>
    <lineage>
        <taxon>Eukaryota</taxon>
        <taxon>Viridiplantae</taxon>
        <taxon>Streptophyta</taxon>
        <taxon>Embryophyta</taxon>
        <taxon>Tracheophyta</taxon>
        <taxon>Spermatophyta</taxon>
        <taxon>Magnoliopsida</taxon>
        <taxon>Liliopsida</taxon>
        <taxon>Poales</taxon>
        <taxon>Poaceae</taxon>
        <taxon>PACMAD clade</taxon>
        <taxon>Panicoideae</taxon>
        <taxon>Andropogonodae</taxon>
        <taxon>Andropogoneae</taxon>
        <taxon>Tripsacinae</taxon>
        <taxon>Zea</taxon>
    </lineage>
</organism>
<comment type="similarity">
    <text evidence="1">Belongs to the peptidase C48 family.</text>
</comment>
<comment type="similarity">
    <text evidence="4">Belongs to the helicase family.</text>
</comment>
<dbReference type="GO" id="GO:0008234">
    <property type="term" value="F:cysteine-type peptidase activity"/>
    <property type="evidence" value="ECO:0007669"/>
    <property type="project" value="InterPro"/>
</dbReference>
<accession>A0A3L6G9V6</accession>
<dbReference type="Pfam" id="PF21530">
    <property type="entry name" value="Pif1_2B_dom"/>
    <property type="match status" value="1"/>
</dbReference>
<evidence type="ECO:0000256" key="2">
    <source>
        <dbReference type="ARBA" id="ARBA00022670"/>
    </source>
</evidence>
<dbReference type="EMBL" id="NCVQ01000002">
    <property type="protein sequence ID" value="PWZ45291.1"/>
    <property type="molecule type" value="Genomic_DNA"/>
</dbReference>
<dbReference type="PANTHER" id="PTHR10492:SF92">
    <property type="entry name" value="ATP-DEPENDENT DNA HELICASE"/>
    <property type="match status" value="1"/>
</dbReference>
<evidence type="ECO:0000256" key="3">
    <source>
        <dbReference type="ARBA" id="ARBA00022801"/>
    </source>
</evidence>
<dbReference type="Pfam" id="PF14214">
    <property type="entry name" value="Helitron_like_N"/>
    <property type="match status" value="1"/>
</dbReference>
<keyword evidence="4" id="KW-0227">DNA damage</keyword>
<dbReference type="CDD" id="cd18809">
    <property type="entry name" value="SF1_C_RecD"/>
    <property type="match status" value="1"/>
</dbReference>
<keyword evidence="4" id="KW-0347">Helicase</keyword>
<comment type="cofactor">
    <cofactor evidence="4">
        <name>Mg(2+)</name>
        <dbReference type="ChEBI" id="CHEBI:18420"/>
    </cofactor>
</comment>
<evidence type="ECO:0000313" key="7">
    <source>
        <dbReference type="EMBL" id="PWZ45291.1"/>
    </source>
</evidence>
<keyword evidence="4" id="KW-0234">DNA repair</keyword>
<dbReference type="FunFam" id="3.40.50.300:FF:002884">
    <property type="entry name" value="ATP-dependent DNA helicase"/>
    <property type="match status" value="1"/>
</dbReference>
<dbReference type="GO" id="GO:0006281">
    <property type="term" value="P:DNA repair"/>
    <property type="evidence" value="ECO:0007669"/>
    <property type="project" value="UniProtKB-KW"/>
</dbReference>
<dbReference type="InterPro" id="IPR049163">
    <property type="entry name" value="Pif1-like_2B_dom"/>
</dbReference>
<sequence>MEPVVLNRERAAADRLKRMPILFDDYRDEDFYGLPRKYSIVARVEVKFPIEPRFRDRQHFVLSDINGFFMENGEPTETDQMEHNDGRTPLTNISNTITIADENGSKRLGPNVDAKERKRQRERERYAAMTVEQKNEKSRKRREASQRNKGPPIQTEGSTVSLSDGCSTIDFTNFATQGIAGIPITIFSTDRFINTEIQICSHENHFATVDLVVPNVNRDDDSDWLHRNETFKSDDVFTTRDLLTPGGVHETVGNTPNHNLGRTAYFRERYKNLTPAERELNRERLRLYNNTPKRKGSKIEYIRKRRALLADTLSQESIAMESPTYTPEVVHPTTDAIEPNGSALTPCDWVIPDIASNPFLPASTQTEDADSLRMSTRPLRRKQHVPRGERQAILARRNRQFEASISRNMATVAEDIISDAEEGDDRTQPHMTAKINNNVDDDDGVVFEDDADENEGYLFAGQYEDTDEDIEIDGSQDESSAIDVPDPYDKVYSNIPEETHMLKTVPNCGYCTAKKFEYETPGFCCRGGKVELAPLETPPQLKRLWDSADSDARHFRDNIRFFNGHFSFTSLYCCLDSMTTNVRDSGIYTFRAQGMMYHNIKSFGRDGGAEHKHLELYFYDDDPTLEHRYRKCREEHQQKDKEVIRQIVDILRGNPYSEHLRTMGHVENLDDYRIALNLDQTLNQKTYNTPLTSEVAAVWIEGSEGRGQFSKSVMLHGKESSSHCIRSYHGCYDALSYPLFFPRGELGWHGNIPKVGVSMDEVDAYRATHRASNANDEDAESPSHLCVSVRDYYCYKFQIRPGVFNPILHGKRLFQQFAVDTYIKIENSRLDYIRKNQDRLRADLYQGLVDSMLDGDIRGEKVGKRTVLSTSFIGGPRDMRRRYMDAMALVRKFGKPDIFLTMTCNPNWDEIRRELLPGQTPQDRADLVVRVFHAKLQELKHRLTKQDILGKVRAYVYVVEFQKRGLPHAHFLLIMQRKYKLTCPEQYDLLISAEIPSNKYPELRKMVIKHMMHGPCGSLNPNCPCTKGRKSCKNHYPRPFSDTTLQGKDSYPIYRRRDDDRKEKVRGCELDNRWVVPYNPYLLRLFNCHINVEACGSIKAVKYLFKYIYKGHDRAFVVMRDASKADDDVDEIKQYRDARWVTPPEALWRIYGFELSQISPPVMQLQLHLPNMHMVAFHERQMVERVVNRPGVDRSMLTSYFEANRFNKEACGILYRDFPEWYTWQSGKGKVWQRRKRDTGGQVGRIVSAHPAEGERYYLRVLLNHVTGAASYVDLRTVDGVTLPTFREAAERRGLLESDNTLDECLTERALFQMPSSLRRLFATILVYCEPSDVAVLWQKHKDSMSEDYQHKSQNKTHVEQMVLIDIRNMLQSMGKDIKTFPLPPMIDAYDDAIGTAREVYEEESIQPTVEDVALKDSLNEEQRAAYDKIMSTVDTDQGGLFFVDGPGGTGKTYLYRVLLATLRNQGKIAVATATSGVAASIMPGGRTAHSRFKIPLAIDDGAVCSFTKQSGTAELLRKASLIIWDEASMTKRQAVEALDNSMRDIMGRPALPFGGKTIVFGGDFRQVLPVVRKGSRAQVVASSLRMSYLWESMSHLKLVSNMRAKNDPWFAEFLLRVGGGTEETNSDGDIRLPDDVCVPYSGSDNDLDNLIDFAFPNLNENMSDSTYITSRAILSTRNDWVDMINVKMIDRFQGEHMVYHSFDSAVDDPHNYYPPEFLNTLTPNGLPPHVLKLKIGCPVILLRNIDPANGLCNGTRLVVRGFQRNSIDAEIVLGQHVGKRIFLSRIPLCPSDEEMIPFQFKRKQFPVRLSFAMTVNKAQGQTIPNVGVYLPEPVFSHGQLYVALSRATARSNIKILVIPAVDGRKKLRKGVKKTPTVDCGTYIKNIVYKEVFIPINIRETHWYLAVIHARNMEIQVLDSLGTSQDRKDLTDSVRLQRQIDMISQRKELKDHRWPDLQVASWSLREIDMGYAKQTDSSSCGLFLLNYIEYWTGDELSDSFTQDDMSHFRKKMAAILLSSDLNKRRGCLLYKNEKEVDSGSPSDVEILENPTDSNKRKLLHVLDDSEVVFEDEEGPITQADLQRWFVDDWDKRAPVKVSNDGCTNDFLMVGLSTKDMPVTKADSIDVLCDYIMAIEDDTTLERTWVRSFNPFKIEISVKDLQNILTTTQDMILRCFDMAVRLLANKESRKPKEEIINNRKHYMDMRFWTCDLLKSKVGLLEFLQKLNGIQKSVGQNGAVEPDTSWDIITSVDLWENGGSDDGYVLVKHEDVVDGMTSFMAACLVSIKKTKDLPPDQLQKALRKTFSAEKKKGKIRKAWDGTKVIYNVHGAPLLLGWEYSTDGKCEKMPSTKMLNVPPSGFIVHAEIVMELPVEHVLLLDNLLDLAHAPFTHTSTFAKGLECSKFGEVLNTCVWAPRNEDLRLFLGQQERMINGANVWNWPVSYDKLGVRYRLWRDTVERGSKRLPFSNQAESGS</sequence>
<dbReference type="Gene3D" id="3.90.380.10">
    <property type="entry name" value="Naphthalene 1,2-dioxygenase Alpha Subunit, Chain A, domain 1"/>
    <property type="match status" value="1"/>
</dbReference>
<keyword evidence="2" id="KW-0645">Protease</keyword>
<dbReference type="GO" id="GO:0043139">
    <property type="term" value="F:5'-3' DNA helicase activity"/>
    <property type="evidence" value="ECO:0007669"/>
    <property type="project" value="UniProtKB-EC"/>
</dbReference>
<dbReference type="GO" id="GO:0005524">
    <property type="term" value="F:ATP binding"/>
    <property type="evidence" value="ECO:0007669"/>
    <property type="project" value="UniProtKB-KW"/>
</dbReference>
<reference evidence="7" key="1">
    <citation type="journal article" date="2018" name="Nat. Genet.">
        <title>Extensive intraspecific gene order and gene structural variations between Mo17 and other maize genomes.</title>
        <authorList>
            <person name="Sun S."/>
            <person name="Zhou Y."/>
            <person name="Chen J."/>
            <person name="Shi J."/>
            <person name="Zhao H."/>
            <person name="Zhao H."/>
            <person name="Song W."/>
            <person name="Zhang M."/>
            <person name="Cui Y."/>
            <person name="Dong X."/>
            <person name="Liu H."/>
            <person name="Ma X."/>
            <person name="Jiao Y."/>
            <person name="Wang B."/>
            <person name="Wei X."/>
            <person name="Stein J.C."/>
            <person name="Glaubitz J.C."/>
            <person name="Lu F."/>
            <person name="Yu G."/>
            <person name="Liang C."/>
            <person name="Fengler K."/>
            <person name="Li B."/>
            <person name="Rafalski A."/>
            <person name="Schnable P.S."/>
            <person name="Ware D.H."/>
            <person name="Buckler E.S."/>
            <person name="Lai J."/>
        </authorList>
    </citation>
    <scope>NUCLEOTIDE SEQUENCE [LARGE SCALE GENOMIC DNA]</scope>
    <source>
        <tissue evidence="7">Seedling</tissue>
    </source>
</reference>
<evidence type="ECO:0000256" key="4">
    <source>
        <dbReference type="RuleBase" id="RU363044"/>
    </source>
</evidence>
<dbReference type="Pfam" id="PF05970">
    <property type="entry name" value="PIF1"/>
    <property type="match status" value="1"/>
</dbReference>
<evidence type="ECO:0000256" key="1">
    <source>
        <dbReference type="ARBA" id="ARBA00005234"/>
    </source>
</evidence>
<feature type="compositionally biased region" description="Basic and acidic residues" evidence="5">
    <location>
        <begin position="113"/>
        <end position="126"/>
    </location>
</feature>
<dbReference type="GO" id="GO:0006310">
    <property type="term" value="P:DNA recombination"/>
    <property type="evidence" value="ECO:0007669"/>
    <property type="project" value="UniProtKB-KW"/>
</dbReference>
<comment type="caution">
    <text evidence="7">The sequence shown here is derived from an EMBL/GenBank/DDBJ whole genome shotgun (WGS) entry which is preliminary data.</text>
</comment>
<dbReference type="InterPro" id="IPR025476">
    <property type="entry name" value="Helitron_helicase-like"/>
</dbReference>
<comment type="catalytic activity">
    <reaction evidence="4">
        <text>ATP + H2O = ADP + phosphate + H(+)</text>
        <dbReference type="Rhea" id="RHEA:13065"/>
        <dbReference type="ChEBI" id="CHEBI:15377"/>
        <dbReference type="ChEBI" id="CHEBI:15378"/>
        <dbReference type="ChEBI" id="CHEBI:30616"/>
        <dbReference type="ChEBI" id="CHEBI:43474"/>
        <dbReference type="ChEBI" id="CHEBI:456216"/>
        <dbReference type="EC" id="5.6.2.3"/>
    </reaction>
</comment>
<evidence type="ECO:0000256" key="5">
    <source>
        <dbReference type="SAM" id="MobiDB-lite"/>
    </source>
</evidence>
<keyword evidence="4" id="KW-0067">ATP-binding</keyword>
<dbReference type="Proteomes" id="UP000251960">
    <property type="component" value="Chromosome 10"/>
</dbReference>
<dbReference type="GO" id="GO:0016887">
    <property type="term" value="F:ATP hydrolysis activity"/>
    <property type="evidence" value="ECO:0007669"/>
    <property type="project" value="RHEA"/>
</dbReference>
<feature type="region of interest" description="Disordered" evidence="5">
    <location>
        <begin position="422"/>
        <end position="443"/>
    </location>
</feature>
<dbReference type="InterPro" id="IPR003653">
    <property type="entry name" value="Peptidase_C48_C"/>
</dbReference>
<evidence type="ECO:0000259" key="6">
    <source>
        <dbReference type="PROSITE" id="PS50600"/>
    </source>
</evidence>
<dbReference type="EC" id="5.6.2.3" evidence="4"/>
<dbReference type="InterPro" id="IPR038765">
    <property type="entry name" value="Papain-like_cys_pep_sf"/>
</dbReference>
<protein>
    <recommendedName>
        <fullName evidence="4">ATP-dependent DNA helicase</fullName>
        <ecNumber evidence="4">5.6.2.3</ecNumber>
    </recommendedName>
</protein>
<dbReference type="PROSITE" id="PS50600">
    <property type="entry name" value="ULP_PROTEASE"/>
    <property type="match status" value="1"/>
</dbReference>
<dbReference type="Gene3D" id="3.40.50.300">
    <property type="entry name" value="P-loop containing nucleotide triphosphate hydrolases"/>
    <property type="match status" value="1"/>
</dbReference>
<dbReference type="Gene3D" id="3.40.395.10">
    <property type="entry name" value="Adenoviral Proteinase, Chain A"/>
    <property type="match status" value="1"/>
</dbReference>
<name>A0A3L6G9V6_MAIZE</name>
<dbReference type="PANTHER" id="PTHR10492">
    <property type="match status" value="1"/>
</dbReference>
<dbReference type="ExpressionAtlas" id="A0A3L6G9V6">
    <property type="expression patterns" value="baseline and differential"/>
</dbReference>
<keyword evidence="4" id="KW-0233">DNA recombination</keyword>
<dbReference type="SUPFAM" id="SSF54001">
    <property type="entry name" value="Cysteine proteinases"/>
    <property type="match status" value="1"/>
</dbReference>
<dbReference type="Pfam" id="PF02902">
    <property type="entry name" value="Peptidase_C48"/>
    <property type="match status" value="1"/>
</dbReference>
<dbReference type="InterPro" id="IPR027417">
    <property type="entry name" value="P-loop_NTPase"/>
</dbReference>
<proteinExistence type="inferred from homology"/>
<feature type="region of interest" description="Disordered" evidence="5">
    <location>
        <begin position="102"/>
        <end position="162"/>
    </location>
</feature>
<gene>
    <name evidence="7" type="primary">CAO_5</name>
    <name evidence="7" type="ORF">Zm00014a_005516</name>
</gene>
<keyword evidence="4" id="KW-0547">Nucleotide-binding</keyword>
<keyword evidence="3 4" id="KW-0378">Hydrolase</keyword>
<dbReference type="InterPro" id="IPR010285">
    <property type="entry name" value="DNA_helicase_pif1-like_DEAD"/>
</dbReference>
<feature type="domain" description="Ubiquitin-like protease family profile" evidence="6">
    <location>
        <begin position="1806"/>
        <end position="1991"/>
    </location>
</feature>
<dbReference type="SUPFAM" id="SSF52540">
    <property type="entry name" value="P-loop containing nucleoside triphosphate hydrolases"/>
    <property type="match status" value="2"/>
</dbReference>